<dbReference type="Gene3D" id="3.40.50.300">
    <property type="entry name" value="P-loop containing nucleotide triphosphate hydrolases"/>
    <property type="match status" value="2"/>
</dbReference>
<dbReference type="InterPro" id="IPR027417">
    <property type="entry name" value="P-loop_NTPase"/>
</dbReference>
<sequence>MFDPVAFVPTLEDDDEPATLKPDAMAILHTKPKRKLPLTTTTNVKPSKKKARVDEDADSQDSNDTAIDPSFQFDADGGDVTTSLANWNFNSVLDWAKGTSRSGFTSVEEKIASFKLQGLGPKMSMIQDREDDDEKQQVKKSDEPELGQNDDEGTDREGIEIEAEEEDGDVDMEDAEDMEDVEEASSVSGDDDSENDEEEISEEEDDEEEGEDEPMTNKPIDLEALKQNLDLDDLEADDIELSDTVLQKKKAEFFAPAPDAPAIGSFADMKLSRPVLKAITAAGYTTPTPIQSNAIPVGLRGRDICAAAVTGSGKTAAFLIPIIERLSYRPRNPPTTRVLILVPTRELGVQCHGSLTALTRFTDITSALCVGGLDVRRQEAELRKAPDVVVATPGRLIDHLRNARGWGVEHVEILVMDEADRMLDAGFQEELAQIISSTPRNRQTMLFSATMTDNVDQLVSLTLKEPVRLFINSTESIASRLTQEFVRIKEDRDRLPVLMALCKRTFKEQVLIFVKSKALAHRIRILFGVVGMRAGELHGDLNQAQRLEALSAFKSADTPYLIATDLASRGLDVPGIKTVINMSLPATYAQYIHRVGRTARASDSGTAVSLVLESDRSMVKLALKNATSNVSYRTVKRVVIQKFKSLIDAAKELIEKVIEQEGFEKQMNEAEMEVMKASNMIDHRDEILGRPARSWFQSGLDKSKARESSKNAPISAIPASQKDDNSISTTQPKREKTRRERRKMEALNDGANPKAQKFAVRAAKKAAMPKKIGAIAPKSVGKSGPKKPQQNKNKSSFGARGFATELSDTSGRGAGAKYKSKSSSSFKKGGSKDFKGGKADFGGSGGKKGSFSKGGNKGGKFKSKGGSKKGRR</sequence>
<keyword evidence="2" id="KW-0547">Nucleotide-binding</keyword>
<feature type="compositionally biased region" description="Gly residues" evidence="10">
    <location>
        <begin position="839"/>
        <end position="848"/>
    </location>
</feature>
<dbReference type="PROSITE" id="PS00039">
    <property type="entry name" value="DEAD_ATP_HELICASE"/>
    <property type="match status" value="1"/>
</dbReference>
<evidence type="ECO:0000256" key="5">
    <source>
        <dbReference type="ARBA" id="ARBA00022840"/>
    </source>
</evidence>
<feature type="compositionally biased region" description="Basic residues" evidence="10">
    <location>
        <begin position="859"/>
        <end position="872"/>
    </location>
</feature>
<gene>
    <name evidence="14" type="ORF">SmJEL517_g03285</name>
</gene>
<dbReference type="OrthoDB" id="10259843at2759"/>
<evidence type="ECO:0000313" key="14">
    <source>
        <dbReference type="EMBL" id="TPX33846.1"/>
    </source>
</evidence>
<dbReference type="AlphaFoldDB" id="A0A507C778"/>
<feature type="domain" description="DEAD-box RNA helicase Q" evidence="13">
    <location>
        <begin position="264"/>
        <end position="292"/>
    </location>
</feature>
<dbReference type="GeneID" id="42004510"/>
<keyword evidence="5" id="KW-0067">ATP-binding</keyword>
<feature type="compositionally biased region" description="Basic and acidic residues" evidence="10">
    <location>
        <begin position="732"/>
        <end position="746"/>
    </location>
</feature>
<keyword evidence="3" id="KW-0378">Hydrolase</keyword>
<dbReference type="GO" id="GO:0003723">
    <property type="term" value="F:RNA binding"/>
    <property type="evidence" value="ECO:0007669"/>
    <property type="project" value="UniProtKB-KW"/>
</dbReference>
<dbReference type="InterPro" id="IPR014001">
    <property type="entry name" value="Helicase_ATP-bd"/>
</dbReference>
<dbReference type="InterPro" id="IPR050079">
    <property type="entry name" value="DEAD_box_RNA_helicase"/>
</dbReference>
<dbReference type="PANTHER" id="PTHR47959">
    <property type="entry name" value="ATP-DEPENDENT RNA HELICASE RHLE-RELATED"/>
    <property type="match status" value="1"/>
</dbReference>
<feature type="region of interest" description="Disordered" evidence="10">
    <location>
        <begin position="125"/>
        <end position="218"/>
    </location>
</feature>
<feature type="region of interest" description="Disordered" evidence="10">
    <location>
        <begin position="699"/>
        <end position="872"/>
    </location>
</feature>
<evidence type="ECO:0000256" key="1">
    <source>
        <dbReference type="ARBA" id="ARBA00012552"/>
    </source>
</evidence>
<dbReference type="Proteomes" id="UP000319731">
    <property type="component" value="Unassembled WGS sequence"/>
</dbReference>
<dbReference type="Pfam" id="PF00270">
    <property type="entry name" value="DEAD"/>
    <property type="match status" value="1"/>
</dbReference>
<proteinExistence type="predicted"/>
<feature type="compositionally biased region" description="Acidic residues" evidence="10">
    <location>
        <begin position="144"/>
        <end position="214"/>
    </location>
</feature>
<dbReference type="PANTHER" id="PTHR47959:SF1">
    <property type="entry name" value="ATP-DEPENDENT RNA HELICASE DBPA"/>
    <property type="match status" value="1"/>
</dbReference>
<dbReference type="CDD" id="cd18787">
    <property type="entry name" value="SF2_C_DEAD"/>
    <property type="match status" value="1"/>
</dbReference>
<evidence type="ECO:0000256" key="9">
    <source>
        <dbReference type="SAM" id="Coils"/>
    </source>
</evidence>
<evidence type="ECO:0000256" key="6">
    <source>
        <dbReference type="ARBA" id="ARBA00022884"/>
    </source>
</evidence>
<dbReference type="EC" id="3.6.4.13" evidence="1"/>
<dbReference type="PROSITE" id="PS51194">
    <property type="entry name" value="HELICASE_CTER"/>
    <property type="match status" value="1"/>
</dbReference>
<dbReference type="PROSITE" id="PS51192">
    <property type="entry name" value="HELICASE_ATP_BIND_1"/>
    <property type="match status" value="1"/>
</dbReference>
<feature type="short sequence motif" description="Q motif" evidence="8">
    <location>
        <begin position="264"/>
        <end position="292"/>
    </location>
</feature>
<comment type="catalytic activity">
    <reaction evidence="7">
        <text>ATP + H2O = ADP + phosphate + H(+)</text>
        <dbReference type="Rhea" id="RHEA:13065"/>
        <dbReference type="ChEBI" id="CHEBI:15377"/>
        <dbReference type="ChEBI" id="CHEBI:15378"/>
        <dbReference type="ChEBI" id="CHEBI:30616"/>
        <dbReference type="ChEBI" id="CHEBI:43474"/>
        <dbReference type="ChEBI" id="CHEBI:456216"/>
        <dbReference type="EC" id="3.6.4.13"/>
    </reaction>
</comment>
<organism evidence="14 15">
    <name type="scientific">Synchytrium microbalum</name>
    <dbReference type="NCBI Taxonomy" id="1806994"/>
    <lineage>
        <taxon>Eukaryota</taxon>
        <taxon>Fungi</taxon>
        <taxon>Fungi incertae sedis</taxon>
        <taxon>Chytridiomycota</taxon>
        <taxon>Chytridiomycota incertae sedis</taxon>
        <taxon>Chytridiomycetes</taxon>
        <taxon>Synchytriales</taxon>
        <taxon>Synchytriaceae</taxon>
        <taxon>Synchytrium</taxon>
    </lineage>
</organism>
<dbReference type="PROSITE" id="PS51195">
    <property type="entry name" value="Q_MOTIF"/>
    <property type="match status" value="1"/>
</dbReference>
<keyword evidence="15" id="KW-1185">Reference proteome</keyword>
<dbReference type="SMART" id="SM00487">
    <property type="entry name" value="DEXDc"/>
    <property type="match status" value="1"/>
</dbReference>
<dbReference type="InterPro" id="IPR014014">
    <property type="entry name" value="RNA_helicase_DEAD_Q_motif"/>
</dbReference>
<dbReference type="GO" id="GO:0005524">
    <property type="term" value="F:ATP binding"/>
    <property type="evidence" value="ECO:0007669"/>
    <property type="project" value="UniProtKB-KW"/>
</dbReference>
<dbReference type="InterPro" id="IPR011545">
    <property type="entry name" value="DEAD/DEAH_box_helicase_dom"/>
</dbReference>
<feature type="compositionally biased region" description="Low complexity" evidence="10">
    <location>
        <begin position="777"/>
        <end position="788"/>
    </location>
</feature>
<reference evidence="14 15" key="1">
    <citation type="journal article" date="2019" name="Sci. Rep.">
        <title>Comparative genomics of chytrid fungi reveal insights into the obligate biotrophic and pathogenic lifestyle of Synchytrium endobioticum.</title>
        <authorList>
            <person name="van de Vossenberg B.T.L.H."/>
            <person name="Warris S."/>
            <person name="Nguyen H.D.T."/>
            <person name="van Gent-Pelzer M.P.E."/>
            <person name="Joly D.L."/>
            <person name="van de Geest H.C."/>
            <person name="Bonants P.J.M."/>
            <person name="Smith D.S."/>
            <person name="Levesque C.A."/>
            <person name="van der Lee T.A.J."/>
        </authorList>
    </citation>
    <scope>NUCLEOTIDE SEQUENCE [LARGE SCALE GENOMIC DNA]</scope>
    <source>
        <strain evidence="14 15">JEL517</strain>
    </source>
</reference>
<dbReference type="SUPFAM" id="SSF52540">
    <property type="entry name" value="P-loop containing nucleoside triphosphate hydrolases"/>
    <property type="match status" value="2"/>
</dbReference>
<evidence type="ECO:0000313" key="15">
    <source>
        <dbReference type="Proteomes" id="UP000319731"/>
    </source>
</evidence>
<evidence type="ECO:0000256" key="3">
    <source>
        <dbReference type="ARBA" id="ARBA00022801"/>
    </source>
</evidence>
<evidence type="ECO:0000259" key="12">
    <source>
        <dbReference type="PROSITE" id="PS51194"/>
    </source>
</evidence>
<feature type="domain" description="Helicase ATP-binding" evidence="11">
    <location>
        <begin position="295"/>
        <end position="469"/>
    </location>
</feature>
<evidence type="ECO:0000256" key="8">
    <source>
        <dbReference type="PROSITE-ProRule" id="PRU00552"/>
    </source>
</evidence>
<dbReference type="RefSeq" id="XP_031024730.1">
    <property type="nucleotide sequence ID" value="XM_031169213.1"/>
</dbReference>
<feature type="coiled-coil region" evidence="9">
    <location>
        <begin position="640"/>
        <end position="680"/>
    </location>
</feature>
<keyword evidence="9" id="KW-0175">Coiled coil</keyword>
<dbReference type="SMART" id="SM00490">
    <property type="entry name" value="HELICc"/>
    <property type="match status" value="1"/>
</dbReference>
<comment type="caution">
    <text evidence="14">The sequence shown here is derived from an EMBL/GenBank/DDBJ whole genome shotgun (WGS) entry which is preliminary data.</text>
</comment>
<accession>A0A507C778</accession>
<keyword evidence="4" id="KW-0347">Helicase</keyword>
<feature type="region of interest" description="Disordered" evidence="10">
    <location>
        <begin position="30"/>
        <end position="73"/>
    </location>
</feature>
<evidence type="ECO:0000256" key="2">
    <source>
        <dbReference type="ARBA" id="ARBA00022741"/>
    </source>
</evidence>
<dbReference type="STRING" id="1806994.A0A507C778"/>
<keyword evidence="6" id="KW-0694">RNA-binding</keyword>
<dbReference type="GO" id="GO:0005829">
    <property type="term" value="C:cytosol"/>
    <property type="evidence" value="ECO:0007669"/>
    <property type="project" value="TreeGrafter"/>
</dbReference>
<feature type="domain" description="Helicase C-terminal" evidence="12">
    <location>
        <begin position="480"/>
        <end position="658"/>
    </location>
</feature>
<name>A0A507C778_9FUNG</name>
<evidence type="ECO:0000256" key="10">
    <source>
        <dbReference type="SAM" id="MobiDB-lite"/>
    </source>
</evidence>
<protein>
    <recommendedName>
        <fullName evidence="1">RNA helicase</fullName>
        <ecNumber evidence="1">3.6.4.13</ecNumber>
    </recommendedName>
</protein>
<dbReference type="Pfam" id="PF00271">
    <property type="entry name" value="Helicase_C"/>
    <property type="match status" value="1"/>
</dbReference>
<evidence type="ECO:0000259" key="11">
    <source>
        <dbReference type="PROSITE" id="PS51192"/>
    </source>
</evidence>
<evidence type="ECO:0000256" key="4">
    <source>
        <dbReference type="ARBA" id="ARBA00022806"/>
    </source>
</evidence>
<evidence type="ECO:0000259" key="13">
    <source>
        <dbReference type="PROSITE" id="PS51195"/>
    </source>
</evidence>
<evidence type="ECO:0000256" key="7">
    <source>
        <dbReference type="ARBA" id="ARBA00047984"/>
    </source>
</evidence>
<dbReference type="EMBL" id="QEAO01000017">
    <property type="protein sequence ID" value="TPX33846.1"/>
    <property type="molecule type" value="Genomic_DNA"/>
</dbReference>
<dbReference type="GO" id="GO:0016787">
    <property type="term" value="F:hydrolase activity"/>
    <property type="evidence" value="ECO:0007669"/>
    <property type="project" value="UniProtKB-KW"/>
</dbReference>
<dbReference type="GO" id="GO:0003724">
    <property type="term" value="F:RNA helicase activity"/>
    <property type="evidence" value="ECO:0007669"/>
    <property type="project" value="UniProtKB-EC"/>
</dbReference>
<dbReference type="InterPro" id="IPR000629">
    <property type="entry name" value="RNA-helicase_DEAD-box_CS"/>
</dbReference>
<dbReference type="InterPro" id="IPR001650">
    <property type="entry name" value="Helicase_C-like"/>
</dbReference>
<feature type="compositionally biased region" description="Low complexity" evidence="10">
    <location>
        <begin position="815"/>
        <end position="828"/>
    </location>
</feature>
<dbReference type="CDD" id="cd17947">
    <property type="entry name" value="DEADc_DDX27"/>
    <property type="match status" value="1"/>
</dbReference>